<proteinExistence type="predicted"/>
<dbReference type="Pfam" id="PF04927">
    <property type="entry name" value="SMP"/>
    <property type="match status" value="1"/>
</dbReference>
<comment type="caution">
    <text evidence="3">The sequence shown here is derived from an EMBL/GenBank/DDBJ whole genome shotgun (WGS) entry which is preliminary data.</text>
</comment>
<evidence type="ECO:0000259" key="2">
    <source>
        <dbReference type="Pfam" id="PF04927"/>
    </source>
</evidence>
<organism evidence="3 4">
    <name type="scientific">Pseudomassariella vexata</name>
    <dbReference type="NCBI Taxonomy" id="1141098"/>
    <lineage>
        <taxon>Eukaryota</taxon>
        <taxon>Fungi</taxon>
        <taxon>Dikarya</taxon>
        <taxon>Ascomycota</taxon>
        <taxon>Pezizomycotina</taxon>
        <taxon>Sordariomycetes</taxon>
        <taxon>Xylariomycetidae</taxon>
        <taxon>Amphisphaeriales</taxon>
        <taxon>Pseudomassariaceae</taxon>
        <taxon>Pseudomassariella</taxon>
    </lineage>
</organism>
<dbReference type="Proteomes" id="UP000193689">
    <property type="component" value="Unassembled WGS sequence"/>
</dbReference>
<feature type="compositionally biased region" description="Gly residues" evidence="1">
    <location>
        <begin position="63"/>
        <end position="73"/>
    </location>
</feature>
<sequence length="73" mass="7050">MPKGSTPMTPSDAARIQSSQAKNGGDMSSGGFTARAQSAAAHNANSGHSQLGGQHSGTNQGSQGAGHGGKGSK</sequence>
<evidence type="ECO:0000313" key="4">
    <source>
        <dbReference type="Proteomes" id="UP000193689"/>
    </source>
</evidence>
<dbReference type="InParanoid" id="A0A1Y2EDK1"/>
<dbReference type="GeneID" id="63779526"/>
<evidence type="ECO:0000256" key="1">
    <source>
        <dbReference type="SAM" id="MobiDB-lite"/>
    </source>
</evidence>
<keyword evidence="4" id="KW-1185">Reference proteome</keyword>
<evidence type="ECO:0000313" key="3">
    <source>
        <dbReference type="EMBL" id="ORY69648.1"/>
    </source>
</evidence>
<gene>
    <name evidence="3" type="ORF">BCR38DRAFT_480825</name>
</gene>
<dbReference type="RefSeq" id="XP_040719598.1">
    <property type="nucleotide sequence ID" value="XM_040863314.1"/>
</dbReference>
<reference evidence="3 4" key="1">
    <citation type="submission" date="2016-07" db="EMBL/GenBank/DDBJ databases">
        <title>Pervasive Adenine N6-methylation of Active Genes in Fungi.</title>
        <authorList>
            <consortium name="DOE Joint Genome Institute"/>
            <person name="Mondo S.J."/>
            <person name="Dannebaum R.O."/>
            <person name="Kuo R.C."/>
            <person name="Labutti K."/>
            <person name="Haridas S."/>
            <person name="Kuo A."/>
            <person name="Salamov A."/>
            <person name="Ahrendt S.R."/>
            <person name="Lipzen A."/>
            <person name="Sullivan W."/>
            <person name="Andreopoulos W.B."/>
            <person name="Clum A."/>
            <person name="Lindquist E."/>
            <person name="Daum C."/>
            <person name="Ramamoorthy G.K."/>
            <person name="Gryganskyi A."/>
            <person name="Culley D."/>
            <person name="Magnuson J.K."/>
            <person name="James T.Y."/>
            <person name="O'Malley M.A."/>
            <person name="Stajich J.E."/>
            <person name="Spatafora J.W."/>
            <person name="Visel A."/>
            <person name="Grigoriev I.V."/>
        </authorList>
    </citation>
    <scope>NUCLEOTIDE SEQUENCE [LARGE SCALE GENOMIC DNA]</scope>
    <source>
        <strain evidence="3 4">CBS 129021</strain>
    </source>
</reference>
<dbReference type="InterPro" id="IPR007011">
    <property type="entry name" value="LEA_SMP_dom"/>
</dbReference>
<dbReference type="AlphaFoldDB" id="A0A1Y2EDK1"/>
<accession>A0A1Y2EDK1</accession>
<feature type="compositionally biased region" description="Low complexity" evidence="1">
    <location>
        <begin position="34"/>
        <end position="62"/>
    </location>
</feature>
<dbReference type="EMBL" id="MCFJ01000002">
    <property type="protein sequence ID" value="ORY69648.1"/>
    <property type="molecule type" value="Genomic_DNA"/>
</dbReference>
<dbReference type="OrthoDB" id="4772284at2759"/>
<feature type="region of interest" description="Disordered" evidence="1">
    <location>
        <begin position="1"/>
        <end position="73"/>
    </location>
</feature>
<feature type="domain" description="SMP" evidence="2">
    <location>
        <begin position="4"/>
        <end position="45"/>
    </location>
</feature>
<protein>
    <recommendedName>
        <fullName evidence="2">SMP domain-containing protein</fullName>
    </recommendedName>
</protein>
<name>A0A1Y2EDK1_9PEZI</name>